<keyword evidence="2" id="KW-1185">Reference proteome</keyword>
<sequence length="83" mass="9685">MSIAKRYQVALCRPKDDEIVPFVYEHFYAIEDRAARIYARRWARPLFSQGIRGATLSLHEGARVIALRPTVRWRNRDPDGDQA</sequence>
<dbReference type="KEGG" id="paqt:E8L99_12000"/>
<proteinExistence type="predicted"/>
<evidence type="ECO:0000313" key="1">
    <source>
        <dbReference type="EMBL" id="QCK86425.1"/>
    </source>
</evidence>
<dbReference type="RefSeq" id="WP_137099756.1">
    <property type="nucleotide sequence ID" value="NZ_CP039865.1"/>
</dbReference>
<dbReference type="AlphaFoldDB" id="A0A4D7QHQ5"/>
<accession>A0A4D7QHQ5</accession>
<dbReference type="EMBL" id="CP039865">
    <property type="protein sequence ID" value="QCK86425.1"/>
    <property type="molecule type" value="Genomic_DNA"/>
</dbReference>
<reference evidence="1 2" key="1">
    <citation type="submission" date="2019-04" db="EMBL/GenBank/DDBJ databases">
        <title>Phreatobacter aquaticus sp. nov.</title>
        <authorList>
            <person name="Choi A."/>
            <person name="Baek K."/>
        </authorList>
    </citation>
    <scope>NUCLEOTIDE SEQUENCE [LARGE SCALE GENOMIC DNA]</scope>
    <source>
        <strain evidence="1 2">NMCR1094</strain>
    </source>
</reference>
<name>A0A4D7QHQ5_9HYPH</name>
<gene>
    <name evidence="1" type="ORF">E8L99_12000</name>
</gene>
<dbReference type="Proteomes" id="UP000298588">
    <property type="component" value="Chromosome"/>
</dbReference>
<evidence type="ECO:0000313" key="2">
    <source>
        <dbReference type="Proteomes" id="UP000298588"/>
    </source>
</evidence>
<protein>
    <submittedName>
        <fullName evidence="1">Uncharacterized protein</fullName>
    </submittedName>
</protein>
<organism evidence="1 2">
    <name type="scientific">Phreatobacter aquaticus</name>
    <dbReference type="NCBI Taxonomy" id="2570229"/>
    <lineage>
        <taxon>Bacteria</taxon>
        <taxon>Pseudomonadati</taxon>
        <taxon>Pseudomonadota</taxon>
        <taxon>Alphaproteobacteria</taxon>
        <taxon>Hyphomicrobiales</taxon>
        <taxon>Phreatobacteraceae</taxon>
        <taxon>Phreatobacter</taxon>
    </lineage>
</organism>